<dbReference type="InterPro" id="IPR007049">
    <property type="entry name" value="Carb-sel_porin_OprB"/>
</dbReference>
<sequence length="147" mass="15688">RSLTRYEFAAALNAALDVVNAQIAQGEQPSLEDLQAIERLNIDFQSELASLNLRGDRLEAQTAQLEGQQFSTTAFLNGQTILSLAFGEGGDPPGSGEGNVVLTHLTLLQIAASFHGNDVLRVGLEAGNFRDRGFASPNGFNTNMALL</sequence>
<dbReference type="EMBL" id="RAWI01000898">
    <property type="protein sequence ID" value="RKH85712.1"/>
    <property type="molecule type" value="Genomic_DNA"/>
</dbReference>
<dbReference type="RefSeq" id="WP_147452684.1">
    <property type="nucleotide sequence ID" value="NZ_RAWI01000898.1"/>
</dbReference>
<evidence type="ECO:0000313" key="3">
    <source>
        <dbReference type="Proteomes" id="UP000278907"/>
    </source>
</evidence>
<comment type="similarity">
    <text evidence="1">Belongs to the OprB family.</text>
</comment>
<evidence type="ECO:0000256" key="1">
    <source>
        <dbReference type="RuleBase" id="RU363072"/>
    </source>
</evidence>
<dbReference type="InterPro" id="IPR051465">
    <property type="entry name" value="Cell_Envelope_Struct_Comp"/>
</dbReference>
<proteinExistence type="inferred from homology"/>
<protein>
    <submittedName>
        <fullName evidence="2">S-layer protein</fullName>
    </submittedName>
</protein>
<comment type="caution">
    <text evidence="2">The sequence shown here is derived from an EMBL/GenBank/DDBJ whole genome shotgun (WGS) entry which is preliminary data.</text>
</comment>
<reference evidence="2 3" key="1">
    <citation type="submission" date="2018-09" db="EMBL/GenBank/DDBJ databases">
        <authorList>
            <person name="Livingstone P.G."/>
            <person name="Whitworth D.E."/>
        </authorList>
    </citation>
    <scope>NUCLEOTIDE SEQUENCE [LARGE SCALE GENOMIC DNA]</scope>
    <source>
        <strain evidence="2 3">CA031B</strain>
    </source>
</reference>
<dbReference type="PANTHER" id="PTHR43308">
    <property type="entry name" value="OUTER MEMBRANE PROTEIN ALPHA-RELATED"/>
    <property type="match status" value="1"/>
</dbReference>
<dbReference type="Proteomes" id="UP000278907">
    <property type="component" value="Unassembled WGS sequence"/>
</dbReference>
<gene>
    <name evidence="2" type="ORF">D7Y13_42345</name>
</gene>
<keyword evidence="3" id="KW-1185">Reference proteome</keyword>
<feature type="non-terminal residue" evidence="2">
    <location>
        <position position="1"/>
    </location>
</feature>
<dbReference type="PANTHER" id="PTHR43308:SF1">
    <property type="entry name" value="OUTER MEMBRANE PROTEIN ALPHA"/>
    <property type="match status" value="1"/>
</dbReference>
<dbReference type="InterPro" id="IPR047684">
    <property type="entry name" value="Por_som-like"/>
</dbReference>
<dbReference type="NCBIfam" id="NF033921">
    <property type="entry name" value="por_somb"/>
    <property type="match status" value="1"/>
</dbReference>
<name>A0ABX9Q567_9BACT</name>
<accession>A0ABX9Q567</accession>
<dbReference type="Pfam" id="PF04966">
    <property type="entry name" value="OprB"/>
    <property type="match status" value="1"/>
</dbReference>
<evidence type="ECO:0000313" key="2">
    <source>
        <dbReference type="EMBL" id="RKH85712.1"/>
    </source>
</evidence>
<organism evidence="2 3">
    <name type="scientific">Corallococcus praedator</name>
    <dbReference type="NCBI Taxonomy" id="2316724"/>
    <lineage>
        <taxon>Bacteria</taxon>
        <taxon>Pseudomonadati</taxon>
        <taxon>Myxococcota</taxon>
        <taxon>Myxococcia</taxon>
        <taxon>Myxococcales</taxon>
        <taxon>Cystobacterineae</taxon>
        <taxon>Myxococcaceae</taxon>
        <taxon>Corallococcus</taxon>
    </lineage>
</organism>